<evidence type="ECO:0000259" key="17">
    <source>
        <dbReference type="SMART" id="SM00474"/>
    </source>
</evidence>
<dbReference type="AlphaFoldDB" id="A0A0U5J9T9"/>
<dbReference type="GO" id="GO:0006261">
    <property type="term" value="P:DNA-templated DNA replication"/>
    <property type="evidence" value="ECO:0007669"/>
    <property type="project" value="UniProtKB-UniRule"/>
</dbReference>
<keyword evidence="6 16" id="KW-0235">DNA replication</keyword>
<dbReference type="NCBIfam" id="TIGR00593">
    <property type="entry name" value="pola"/>
    <property type="match status" value="1"/>
</dbReference>
<name>A0A0U5J9T9_9BACT</name>
<accession>A0A0U5J9T9</accession>
<sequence>MDKLYILDASGYIYRSYFAIRQMTNAKGESTNALFGFIRSVLKLIKDFNPSHLVAVFDGPNNARSRTELYADYKAHRKEMPKDLLYQILWAQQFCQLMGIPELMVPNVEADDTMGSVAQWAANMQATTYLCTSDKDMCQLVTDRILILNTFKENLILASEDVKEQFGVKPEQMIDFLAIMGDASDNVPGLSGFGPKTAADLLEKFGTLDYLLDHPHEVSGKKKQDTLIAEREKVLLSKKLVTINTAVDFPKEADFFKLATPSWQALKDFYGTMNFTTLIREMDIPSEPGIDLTAVEEEVSYLLINDEQSLDELIAYLSEQKEICLDTETTDISPLRAELVGIGLGVDPKKAWYIPVNGQLTQETVLSKLKPLLENPAIGFYGHNFKYDYHVLANYDICVANICFDTILASYVLNSHSRRHSLDYLSLDLFDKVKIPIQDLIGKGKSQISMKEVPLDKVCNYCCEDVDYTIRIKEALSSQLQERSLSSLLFDLELPLLPVLAHMERKGIFVDTAYLKDLSHDIGAEIRTLEEVIYDMAGEPFNLNSPKQLSQILFTKLGIKPPKKTATGHSTNAEVLESLKNNYPIAGKLLEYRTLEKLRSTYVDTLPQEVNLKTQRIHCNFNQSVAATGRLACQDPNLQNIPVRTEVGRKIREAFRPQKEGWSYLAADYSQIELRLLAHLSEDPALINAFSMNEDIHAFTASLIFNVPLQDVSKEQRHQAKAVNFGIIYGQQAFGLAQELGIDNKTAATFIQLYFQRYSKVKEFLEFCKASARQTGKAVTMMGRERLLPEIKSQNAMIRATADRFAVNTPIQGTQADLIKTAMLQIHQQLMQEHNKAYMILQIHDELIFEVPNEELHSVSQLVRTTMENVMPLRVPLVVDIHIGKNWKEC</sequence>
<protein>
    <recommendedName>
        <fullName evidence="3 15">DNA polymerase I</fullName>
        <ecNumber evidence="2 15">2.7.7.7</ecNumber>
    </recommendedName>
</protein>
<dbReference type="PRINTS" id="PR00868">
    <property type="entry name" value="DNAPOLI"/>
</dbReference>
<dbReference type="Gene3D" id="1.20.1060.10">
    <property type="entry name" value="Taq DNA Polymerase, Chain T, domain 4"/>
    <property type="match status" value="1"/>
</dbReference>
<dbReference type="InParanoid" id="A0A0U5J9T9"/>
<dbReference type="SMART" id="SM00474">
    <property type="entry name" value="35EXOc"/>
    <property type="match status" value="1"/>
</dbReference>
<keyword evidence="7" id="KW-0540">Nuclease</keyword>
<evidence type="ECO:0000256" key="4">
    <source>
        <dbReference type="ARBA" id="ARBA00022679"/>
    </source>
</evidence>
<dbReference type="PANTHER" id="PTHR10133">
    <property type="entry name" value="DNA POLYMERASE I"/>
    <property type="match status" value="1"/>
</dbReference>
<dbReference type="GO" id="GO:0006302">
    <property type="term" value="P:double-strand break repair"/>
    <property type="evidence" value="ECO:0007669"/>
    <property type="project" value="TreeGrafter"/>
</dbReference>
<comment type="function">
    <text evidence="16">In addition to polymerase activity, this DNA polymerase exhibits 3'-5' and 5'-3' exonuclease activity.</text>
</comment>
<reference evidence="21" key="1">
    <citation type="submission" date="2015-09" db="EMBL/GenBank/DDBJ databases">
        <authorList>
            <person name="Bertelli C."/>
        </authorList>
    </citation>
    <scope>NUCLEOTIDE SEQUENCE [LARGE SCALE GENOMIC DNA]</scope>
    <source>
        <strain evidence="21">KNic</strain>
    </source>
</reference>
<dbReference type="Pfam" id="PF01612">
    <property type="entry name" value="DNA_pol_A_exo1"/>
    <property type="match status" value="1"/>
</dbReference>
<dbReference type="PATRIC" id="fig|389348.3.peg.258"/>
<dbReference type="KEGG" id="pnl:PNK_0226"/>
<dbReference type="CDD" id="cd06139">
    <property type="entry name" value="DNA_polA_I_Ecoli_like_exo"/>
    <property type="match status" value="1"/>
</dbReference>
<dbReference type="FunFam" id="1.10.150.20:FF:000003">
    <property type="entry name" value="DNA polymerase I"/>
    <property type="match status" value="1"/>
</dbReference>
<evidence type="ECO:0000256" key="3">
    <source>
        <dbReference type="ARBA" id="ARBA00020311"/>
    </source>
</evidence>
<dbReference type="InterPro" id="IPR001098">
    <property type="entry name" value="DNA-dir_DNA_pol_A_palm_dom"/>
</dbReference>
<dbReference type="InterPro" id="IPR020045">
    <property type="entry name" value="DNA_polI_H3TH"/>
</dbReference>
<keyword evidence="9 16" id="KW-0378">Hydrolase</keyword>
<dbReference type="PANTHER" id="PTHR10133:SF27">
    <property type="entry name" value="DNA POLYMERASE NU"/>
    <property type="match status" value="1"/>
</dbReference>
<gene>
    <name evidence="16 20" type="primary">polA</name>
    <name evidence="20" type="ORF">PNK_0226</name>
</gene>
<comment type="similarity">
    <text evidence="1 16">Belongs to the DNA polymerase type-A family.</text>
</comment>
<dbReference type="FunFam" id="1.10.150.20:FF:000002">
    <property type="entry name" value="DNA polymerase I"/>
    <property type="match status" value="1"/>
</dbReference>
<evidence type="ECO:0000256" key="9">
    <source>
        <dbReference type="ARBA" id="ARBA00022801"/>
    </source>
</evidence>
<dbReference type="SUPFAM" id="SSF56672">
    <property type="entry name" value="DNA/RNA polymerases"/>
    <property type="match status" value="1"/>
</dbReference>
<evidence type="ECO:0000256" key="1">
    <source>
        <dbReference type="ARBA" id="ARBA00007705"/>
    </source>
</evidence>
<keyword evidence="11 16" id="KW-0239">DNA-directed DNA polymerase</keyword>
<dbReference type="InterPro" id="IPR008918">
    <property type="entry name" value="HhH2"/>
</dbReference>
<evidence type="ECO:0000256" key="15">
    <source>
        <dbReference type="NCBIfam" id="TIGR00593"/>
    </source>
</evidence>
<keyword evidence="12 16" id="KW-0238">DNA-binding</keyword>
<dbReference type="InterPro" id="IPR036397">
    <property type="entry name" value="RNaseH_sf"/>
</dbReference>
<dbReference type="Gene3D" id="3.30.420.10">
    <property type="entry name" value="Ribonuclease H-like superfamily/Ribonuclease H"/>
    <property type="match status" value="1"/>
</dbReference>
<evidence type="ECO:0000256" key="14">
    <source>
        <dbReference type="ARBA" id="ARBA00049244"/>
    </source>
</evidence>
<dbReference type="GO" id="GO:0008409">
    <property type="term" value="F:5'-3' exonuclease activity"/>
    <property type="evidence" value="ECO:0007669"/>
    <property type="project" value="UniProtKB-UniRule"/>
</dbReference>
<dbReference type="Proteomes" id="UP000069902">
    <property type="component" value="Chromosome cPNK"/>
</dbReference>
<organism evidence="20 21">
    <name type="scientific">Candidatus Protochlamydia naegleriophila</name>
    <dbReference type="NCBI Taxonomy" id="389348"/>
    <lineage>
        <taxon>Bacteria</taxon>
        <taxon>Pseudomonadati</taxon>
        <taxon>Chlamydiota</taxon>
        <taxon>Chlamydiia</taxon>
        <taxon>Parachlamydiales</taxon>
        <taxon>Parachlamydiaceae</taxon>
        <taxon>Candidatus Protochlamydia</taxon>
    </lineage>
</organism>
<feature type="domain" description="5'-3' exonuclease" evidence="18">
    <location>
        <begin position="2"/>
        <end position="259"/>
    </location>
</feature>
<evidence type="ECO:0000256" key="7">
    <source>
        <dbReference type="ARBA" id="ARBA00022722"/>
    </source>
</evidence>
<dbReference type="CDD" id="cd09859">
    <property type="entry name" value="PIN_53EXO"/>
    <property type="match status" value="1"/>
</dbReference>
<feature type="domain" description="3'-5' exonuclease" evidence="17">
    <location>
        <begin position="301"/>
        <end position="481"/>
    </location>
</feature>
<dbReference type="GO" id="GO:0008408">
    <property type="term" value="F:3'-5' exonuclease activity"/>
    <property type="evidence" value="ECO:0007669"/>
    <property type="project" value="UniProtKB-UniRule"/>
</dbReference>
<dbReference type="CDD" id="cd09898">
    <property type="entry name" value="H3TH_53EXO"/>
    <property type="match status" value="1"/>
</dbReference>
<dbReference type="InterPro" id="IPR002421">
    <property type="entry name" value="5-3_exonuclease"/>
</dbReference>
<dbReference type="GO" id="GO:0003677">
    <property type="term" value="F:DNA binding"/>
    <property type="evidence" value="ECO:0007669"/>
    <property type="project" value="UniProtKB-UniRule"/>
</dbReference>
<proteinExistence type="inferred from homology"/>
<evidence type="ECO:0000259" key="18">
    <source>
        <dbReference type="SMART" id="SM00475"/>
    </source>
</evidence>
<comment type="catalytic activity">
    <reaction evidence="14 16">
        <text>DNA(n) + a 2'-deoxyribonucleoside 5'-triphosphate = DNA(n+1) + diphosphate</text>
        <dbReference type="Rhea" id="RHEA:22508"/>
        <dbReference type="Rhea" id="RHEA-COMP:17339"/>
        <dbReference type="Rhea" id="RHEA-COMP:17340"/>
        <dbReference type="ChEBI" id="CHEBI:33019"/>
        <dbReference type="ChEBI" id="CHEBI:61560"/>
        <dbReference type="ChEBI" id="CHEBI:173112"/>
        <dbReference type="EC" id="2.7.7.7"/>
    </reaction>
</comment>
<feature type="domain" description="DNA-directed DNA polymerase family A palm" evidence="19">
    <location>
        <begin position="648"/>
        <end position="855"/>
    </location>
</feature>
<dbReference type="SUPFAM" id="SSF53098">
    <property type="entry name" value="Ribonuclease H-like"/>
    <property type="match status" value="1"/>
</dbReference>
<dbReference type="STRING" id="389348.PNK_0226"/>
<dbReference type="Gene3D" id="3.30.70.370">
    <property type="match status" value="1"/>
</dbReference>
<evidence type="ECO:0000256" key="5">
    <source>
        <dbReference type="ARBA" id="ARBA00022695"/>
    </source>
</evidence>
<evidence type="ECO:0000256" key="10">
    <source>
        <dbReference type="ARBA" id="ARBA00022839"/>
    </source>
</evidence>
<keyword evidence="8 16" id="KW-0227">DNA damage</keyword>
<keyword evidence="4 16" id="KW-0808">Transferase</keyword>
<evidence type="ECO:0000256" key="12">
    <source>
        <dbReference type="ARBA" id="ARBA00023125"/>
    </source>
</evidence>
<evidence type="ECO:0000256" key="16">
    <source>
        <dbReference type="RuleBase" id="RU004460"/>
    </source>
</evidence>
<dbReference type="InterPro" id="IPR018320">
    <property type="entry name" value="DNA_polymerase_1"/>
</dbReference>
<dbReference type="InterPro" id="IPR020046">
    <property type="entry name" value="5-3_exonucl_a-hlix_arch_N"/>
</dbReference>
<dbReference type="SUPFAM" id="SSF47807">
    <property type="entry name" value="5' to 3' exonuclease, C-terminal subdomain"/>
    <property type="match status" value="1"/>
</dbReference>
<dbReference type="InterPro" id="IPR036279">
    <property type="entry name" value="5-3_exonuclease_C_sf"/>
</dbReference>
<evidence type="ECO:0000256" key="6">
    <source>
        <dbReference type="ARBA" id="ARBA00022705"/>
    </source>
</evidence>
<dbReference type="InterPro" id="IPR043502">
    <property type="entry name" value="DNA/RNA_pol_sf"/>
</dbReference>
<dbReference type="GO" id="GO:0003887">
    <property type="term" value="F:DNA-directed DNA polymerase activity"/>
    <property type="evidence" value="ECO:0007669"/>
    <property type="project" value="UniProtKB-UniRule"/>
</dbReference>
<evidence type="ECO:0000256" key="2">
    <source>
        <dbReference type="ARBA" id="ARBA00012417"/>
    </source>
</evidence>
<dbReference type="EMBL" id="LN879502">
    <property type="protein sequence ID" value="CUI15863.1"/>
    <property type="molecule type" value="Genomic_DNA"/>
</dbReference>
<evidence type="ECO:0000313" key="21">
    <source>
        <dbReference type="Proteomes" id="UP000069902"/>
    </source>
</evidence>
<dbReference type="SMART" id="SM00279">
    <property type="entry name" value="HhH2"/>
    <property type="match status" value="1"/>
</dbReference>
<evidence type="ECO:0000259" key="19">
    <source>
        <dbReference type="SMART" id="SM00482"/>
    </source>
</evidence>
<keyword evidence="21" id="KW-1185">Reference proteome</keyword>
<dbReference type="InterPro" id="IPR002562">
    <property type="entry name" value="3'-5'_exonuclease_dom"/>
</dbReference>
<evidence type="ECO:0000256" key="8">
    <source>
        <dbReference type="ARBA" id="ARBA00022763"/>
    </source>
</evidence>
<evidence type="ECO:0000313" key="20">
    <source>
        <dbReference type="EMBL" id="CUI15863.1"/>
    </source>
</evidence>
<keyword evidence="13 16" id="KW-0234">DNA repair</keyword>
<dbReference type="Pfam" id="PF02739">
    <property type="entry name" value="5_3_exonuc_N"/>
    <property type="match status" value="1"/>
</dbReference>
<dbReference type="CDD" id="cd08637">
    <property type="entry name" value="DNA_pol_A_pol_I_C"/>
    <property type="match status" value="1"/>
</dbReference>
<dbReference type="RefSeq" id="WP_059059767.1">
    <property type="nucleotide sequence ID" value="NZ_LN879502.1"/>
</dbReference>
<dbReference type="Pfam" id="PF01367">
    <property type="entry name" value="5_3_exonuc"/>
    <property type="match status" value="1"/>
</dbReference>
<dbReference type="SUPFAM" id="SSF88723">
    <property type="entry name" value="PIN domain-like"/>
    <property type="match status" value="1"/>
</dbReference>
<dbReference type="SMART" id="SM00475">
    <property type="entry name" value="53EXOc"/>
    <property type="match status" value="1"/>
</dbReference>
<dbReference type="EC" id="2.7.7.7" evidence="2 15"/>
<keyword evidence="5 16" id="KW-0548">Nucleotidyltransferase</keyword>
<dbReference type="Gene3D" id="1.10.150.20">
    <property type="entry name" value="5' to 3' exonuclease, C-terminal subdomain"/>
    <property type="match status" value="2"/>
</dbReference>
<dbReference type="SMART" id="SM00482">
    <property type="entry name" value="POLAc"/>
    <property type="match status" value="1"/>
</dbReference>
<dbReference type="Gene3D" id="3.40.50.1010">
    <property type="entry name" value="5'-nuclease"/>
    <property type="match status" value="1"/>
</dbReference>
<evidence type="ECO:0000256" key="13">
    <source>
        <dbReference type="ARBA" id="ARBA00023204"/>
    </source>
</evidence>
<evidence type="ECO:0000256" key="11">
    <source>
        <dbReference type="ARBA" id="ARBA00022932"/>
    </source>
</evidence>
<dbReference type="FunCoup" id="A0A0U5J9T9">
    <property type="interactions" value="390"/>
</dbReference>
<dbReference type="InterPro" id="IPR029060">
    <property type="entry name" value="PIN-like_dom_sf"/>
</dbReference>
<dbReference type="FunFam" id="1.20.1060.10:FF:000001">
    <property type="entry name" value="DNA polymerase I"/>
    <property type="match status" value="1"/>
</dbReference>
<dbReference type="InterPro" id="IPR002298">
    <property type="entry name" value="DNA_polymerase_A"/>
</dbReference>
<dbReference type="InterPro" id="IPR012337">
    <property type="entry name" value="RNaseH-like_sf"/>
</dbReference>
<keyword evidence="10 16" id="KW-0269">Exonuclease</keyword>
<dbReference type="NCBIfam" id="NF004397">
    <property type="entry name" value="PRK05755.1"/>
    <property type="match status" value="1"/>
</dbReference>
<dbReference type="Pfam" id="PF00476">
    <property type="entry name" value="DNA_pol_A"/>
    <property type="match status" value="1"/>
</dbReference>